<dbReference type="PANTHER" id="PTHR43065">
    <property type="entry name" value="SENSOR HISTIDINE KINASE"/>
    <property type="match status" value="1"/>
</dbReference>
<dbReference type="Pfam" id="PF12974">
    <property type="entry name" value="Phosphonate-bd"/>
    <property type="match status" value="1"/>
</dbReference>
<keyword evidence="9" id="KW-0472">Membrane</keyword>
<evidence type="ECO:0000256" key="5">
    <source>
        <dbReference type="ARBA" id="ARBA00022741"/>
    </source>
</evidence>
<dbReference type="PANTHER" id="PTHR43065:SF10">
    <property type="entry name" value="PEROXIDE STRESS-ACTIVATED HISTIDINE KINASE MAK3"/>
    <property type="match status" value="1"/>
</dbReference>
<dbReference type="InterPro" id="IPR036097">
    <property type="entry name" value="HisK_dim/P_sf"/>
</dbReference>
<keyword evidence="9" id="KW-0812">Transmembrane</keyword>
<dbReference type="SMART" id="SM00091">
    <property type="entry name" value="PAS"/>
    <property type="match status" value="1"/>
</dbReference>
<dbReference type="SMART" id="SM00388">
    <property type="entry name" value="HisKA"/>
    <property type="match status" value="1"/>
</dbReference>
<keyword evidence="7" id="KW-0067">ATP-binding</keyword>
<dbReference type="GO" id="GO:0005524">
    <property type="term" value="F:ATP binding"/>
    <property type="evidence" value="ECO:0007669"/>
    <property type="project" value="UniProtKB-KW"/>
</dbReference>
<dbReference type="InterPro" id="IPR013767">
    <property type="entry name" value="PAS_fold"/>
</dbReference>
<dbReference type="InterPro" id="IPR003594">
    <property type="entry name" value="HATPase_dom"/>
</dbReference>
<evidence type="ECO:0000259" key="10">
    <source>
        <dbReference type="PROSITE" id="PS50109"/>
    </source>
</evidence>
<keyword evidence="3" id="KW-0597">Phosphoprotein</keyword>
<evidence type="ECO:0000256" key="2">
    <source>
        <dbReference type="ARBA" id="ARBA00012438"/>
    </source>
</evidence>
<dbReference type="InterPro" id="IPR035965">
    <property type="entry name" value="PAS-like_dom_sf"/>
</dbReference>
<comment type="catalytic activity">
    <reaction evidence="1">
        <text>ATP + protein L-histidine = ADP + protein N-phospho-L-histidine.</text>
        <dbReference type="EC" id="2.7.13.3"/>
    </reaction>
</comment>
<dbReference type="InterPro" id="IPR036890">
    <property type="entry name" value="HATPase_C_sf"/>
</dbReference>
<dbReference type="GO" id="GO:0006355">
    <property type="term" value="P:regulation of DNA-templated transcription"/>
    <property type="evidence" value="ECO:0007669"/>
    <property type="project" value="InterPro"/>
</dbReference>
<dbReference type="Pfam" id="PF00989">
    <property type="entry name" value="PAS"/>
    <property type="match status" value="1"/>
</dbReference>
<dbReference type="Gene3D" id="3.40.190.10">
    <property type="entry name" value="Periplasmic binding protein-like II"/>
    <property type="match status" value="2"/>
</dbReference>
<organism evidence="13 14">
    <name type="scientific">endosymbiont of Riftia pachyptila</name>
    <name type="common">vent Ph05</name>
    <dbReference type="NCBI Taxonomy" id="1048808"/>
    <lineage>
        <taxon>Bacteria</taxon>
        <taxon>Pseudomonadati</taxon>
        <taxon>Pseudomonadota</taxon>
        <taxon>Gammaproteobacteria</taxon>
        <taxon>sulfur-oxidizing symbionts</taxon>
    </lineage>
</organism>
<dbReference type="Gene3D" id="1.10.287.130">
    <property type="match status" value="1"/>
</dbReference>
<keyword evidence="14" id="KW-1185">Reference proteome</keyword>
<dbReference type="InterPro" id="IPR005467">
    <property type="entry name" value="His_kinase_dom"/>
</dbReference>
<evidence type="ECO:0000256" key="9">
    <source>
        <dbReference type="SAM" id="Phobius"/>
    </source>
</evidence>
<dbReference type="InterPro" id="IPR000700">
    <property type="entry name" value="PAS-assoc_C"/>
</dbReference>
<accession>G2DEK9</accession>
<dbReference type="SMART" id="SM00387">
    <property type="entry name" value="HATPase_c"/>
    <property type="match status" value="1"/>
</dbReference>
<feature type="domain" description="Histidine kinase" evidence="10">
    <location>
        <begin position="510"/>
        <end position="725"/>
    </location>
</feature>
<dbReference type="SUPFAM" id="SSF53850">
    <property type="entry name" value="Periplasmic binding protein-like II"/>
    <property type="match status" value="1"/>
</dbReference>
<dbReference type="AlphaFoldDB" id="G2DEK9"/>
<gene>
    <name evidence="13" type="primary">fixL2</name>
    <name evidence="13" type="ORF">Rifp1Sym_cc00040</name>
</gene>
<dbReference type="CDD" id="cd00082">
    <property type="entry name" value="HisKA"/>
    <property type="match status" value="1"/>
</dbReference>
<dbReference type="Pfam" id="PF02518">
    <property type="entry name" value="HATPase_c"/>
    <property type="match status" value="1"/>
</dbReference>
<dbReference type="PRINTS" id="PR00344">
    <property type="entry name" value="BCTRLSENSOR"/>
</dbReference>
<sequence>MFWPQQSPSLQAMFHCRYLWLCLLAVLVSPLSALADGGKLVRIGVLSHRGDQFTLDKWSPTAEYLTSQIADHHFIIMPLDFAEVEPAVVEGKVDFVLVNSGIYVNLEVQFRVSRIATLNNRRSDVPYNIFGGVIFTRADNPRINSLEDLPGHSLMAVDATSLGGFQMAWREMRAQGIDINDLSELRFAGIHDRVVMAVRGAEVDVGTVRTDILERMASAGMIDLDEFRIINPQSDPEFPFAHSTRLYPEWPFSKVAHTSNALAQRVAVALLNMPQNHPAAIQGRYSGWTIPLDYQRVRELLKELHLRPFEKPAQFTLLDAIKRYWYWLLSGLIFLIFMALMTLWVLRLNRELQRAKSRLEQQHELILDSVADGIYGVDLHGNCTFFSRAAEAITGWSAEDLIGLNQHEILHHTRPDGTPHPAENCPVYQTFRDNQPRFVSDDAFWHKAGHSIPVEYSCTPVKDESERTLGSVVVFRDITKRKQAEDEARQHQNELARVARFSTMGEMASGIAHELNQPLTAIATNAHASIRLLESGKEGQQACADVMERIASQAERAGAIIRQLRRFVRKEPLERSRVDINTLVDAVAVLIQPEARRADVAVRLELMPNPPQMRVQRIQVEQVILNLARNAIESMAGDETERQLVITTEANGVASVQVRVSDTGPGIKLEMIETLFAPFVTSKSGGMGLGLSISHGIVEAHGGRLSAQNLPQGGACFIFTLPVSATT</sequence>
<evidence type="ECO:0000256" key="6">
    <source>
        <dbReference type="ARBA" id="ARBA00022777"/>
    </source>
</evidence>
<dbReference type="SUPFAM" id="SSF47384">
    <property type="entry name" value="Homodimeric domain of signal transducing histidine kinase"/>
    <property type="match status" value="1"/>
</dbReference>
<name>G2DEK9_9GAMM</name>
<dbReference type="InterPro" id="IPR000014">
    <property type="entry name" value="PAS"/>
</dbReference>
<dbReference type="NCBIfam" id="TIGR00229">
    <property type="entry name" value="sensory_box"/>
    <property type="match status" value="1"/>
</dbReference>
<keyword evidence="8" id="KW-0902">Two-component regulatory system</keyword>
<keyword evidence="4 13" id="KW-0808">Transferase</keyword>
<dbReference type="PROSITE" id="PS50112">
    <property type="entry name" value="PAS"/>
    <property type="match status" value="1"/>
</dbReference>
<dbReference type="Pfam" id="PF00512">
    <property type="entry name" value="HisKA"/>
    <property type="match status" value="1"/>
</dbReference>
<dbReference type="CDD" id="cd00130">
    <property type="entry name" value="PAS"/>
    <property type="match status" value="1"/>
</dbReference>
<dbReference type="Gene3D" id="3.30.450.20">
    <property type="entry name" value="PAS domain"/>
    <property type="match status" value="1"/>
</dbReference>
<evidence type="ECO:0000256" key="8">
    <source>
        <dbReference type="ARBA" id="ARBA00023012"/>
    </source>
</evidence>
<protein>
    <recommendedName>
        <fullName evidence="2">histidine kinase</fullName>
        <ecNumber evidence="2">2.7.13.3</ecNumber>
    </recommendedName>
</protein>
<dbReference type="EC" id="2.7.13.3" evidence="2"/>
<evidence type="ECO:0000256" key="7">
    <source>
        <dbReference type="ARBA" id="ARBA00022840"/>
    </source>
</evidence>
<keyword evidence="5" id="KW-0547">Nucleotide-binding</keyword>
<evidence type="ECO:0000259" key="12">
    <source>
        <dbReference type="PROSITE" id="PS50113"/>
    </source>
</evidence>
<dbReference type="SUPFAM" id="SSF55785">
    <property type="entry name" value="PYP-like sensor domain (PAS domain)"/>
    <property type="match status" value="1"/>
</dbReference>
<proteinExistence type="predicted"/>
<evidence type="ECO:0000259" key="11">
    <source>
        <dbReference type="PROSITE" id="PS50112"/>
    </source>
</evidence>
<comment type="caution">
    <text evidence="13">The sequence shown here is derived from an EMBL/GenBank/DDBJ whole genome shotgun (WGS) entry which is preliminary data.</text>
</comment>
<dbReference type="Proteomes" id="UP000004491">
    <property type="component" value="Unassembled WGS sequence"/>
</dbReference>
<dbReference type="GO" id="GO:0000155">
    <property type="term" value="F:phosphorelay sensor kinase activity"/>
    <property type="evidence" value="ECO:0007669"/>
    <property type="project" value="InterPro"/>
</dbReference>
<dbReference type="InterPro" id="IPR003661">
    <property type="entry name" value="HisK_dim/P_dom"/>
</dbReference>
<dbReference type="SUPFAM" id="SSF55874">
    <property type="entry name" value="ATPase domain of HSP90 chaperone/DNA topoisomerase II/histidine kinase"/>
    <property type="match status" value="1"/>
</dbReference>
<dbReference type="PROSITE" id="PS50109">
    <property type="entry name" value="HIS_KIN"/>
    <property type="match status" value="1"/>
</dbReference>
<evidence type="ECO:0000313" key="14">
    <source>
        <dbReference type="Proteomes" id="UP000004491"/>
    </source>
</evidence>
<reference evidence="13" key="1">
    <citation type="journal article" date="2011" name="ISME J.">
        <title>The endosymbionts of the deep-sea tubeworms Riftia pachyptila and Tevnia jerichonana share an identical physiology as revealed by proteogenomic analyses.</title>
        <authorList>
            <person name="Gardebrecht A."/>
            <person name="Markert S."/>
            <person name="Felbeck H."/>
            <person name="Thuermer A."/>
            <person name="Albrecht D."/>
            <person name="Wollherr A."/>
            <person name="Kabisch J."/>
            <person name="Lehmann R."/>
            <person name="Daniel R."/>
            <person name="Liesegang H."/>
            <person name="Hecker M."/>
            <person name="Sievert S.M."/>
            <person name="Schweder T."/>
        </authorList>
    </citation>
    <scope>NUCLEOTIDE SEQUENCE [LARGE SCALE GENOMIC DNA]</scope>
</reference>
<feature type="domain" description="PAC" evidence="12">
    <location>
        <begin position="432"/>
        <end position="490"/>
    </location>
</feature>
<dbReference type="InterPro" id="IPR001610">
    <property type="entry name" value="PAC"/>
</dbReference>
<evidence type="ECO:0000256" key="3">
    <source>
        <dbReference type="ARBA" id="ARBA00022553"/>
    </source>
</evidence>
<evidence type="ECO:0000256" key="4">
    <source>
        <dbReference type="ARBA" id="ARBA00022679"/>
    </source>
</evidence>
<keyword evidence="9" id="KW-1133">Transmembrane helix</keyword>
<keyword evidence="6" id="KW-0418">Kinase</keyword>
<evidence type="ECO:0000256" key="1">
    <source>
        <dbReference type="ARBA" id="ARBA00000085"/>
    </source>
</evidence>
<dbReference type="Gene3D" id="3.30.565.10">
    <property type="entry name" value="Histidine kinase-like ATPase, C-terminal domain"/>
    <property type="match status" value="1"/>
</dbReference>
<dbReference type="EMBL" id="AFOC01000056">
    <property type="protein sequence ID" value="EGV50933.1"/>
    <property type="molecule type" value="Genomic_DNA"/>
</dbReference>
<dbReference type="SMART" id="SM00086">
    <property type="entry name" value="PAC"/>
    <property type="match status" value="1"/>
</dbReference>
<evidence type="ECO:0000313" key="13">
    <source>
        <dbReference type="EMBL" id="EGV50933.1"/>
    </source>
</evidence>
<feature type="domain" description="PAS" evidence="11">
    <location>
        <begin position="359"/>
        <end position="416"/>
    </location>
</feature>
<feature type="transmembrane region" description="Helical" evidence="9">
    <location>
        <begin position="324"/>
        <end position="346"/>
    </location>
</feature>
<dbReference type="PROSITE" id="PS50113">
    <property type="entry name" value="PAC"/>
    <property type="match status" value="1"/>
</dbReference>
<dbReference type="InterPro" id="IPR004358">
    <property type="entry name" value="Sig_transdc_His_kin-like_C"/>
</dbReference>